<reference evidence="11" key="2">
    <citation type="journal article" date="2014" name="BMC Genomics">
        <title>A genomic perspective to assessing quality of mass-reared SIT flies used in Mediterranean fruit fly (Ceratitis capitata) eradication in California.</title>
        <authorList>
            <person name="Calla B."/>
            <person name="Hall B."/>
            <person name="Hou S."/>
            <person name="Geib S.M."/>
        </authorList>
    </citation>
    <scope>NUCLEOTIDE SEQUENCE</scope>
</reference>
<feature type="domain" description="Cathepsin propeptide inhibitor" evidence="10">
    <location>
        <begin position="56"/>
        <end position="108"/>
    </location>
</feature>
<dbReference type="EMBL" id="GAMC01003784">
    <property type="protein sequence ID" value="JAC02772.1"/>
    <property type="molecule type" value="mRNA"/>
</dbReference>
<evidence type="ECO:0000256" key="2">
    <source>
        <dbReference type="ARBA" id="ARBA00022670"/>
    </source>
</evidence>
<organism evidence="11">
    <name type="scientific">Ceratitis capitata</name>
    <name type="common">Mediterranean fruit fly</name>
    <name type="synonym">Tephritis capitata</name>
    <dbReference type="NCBI Taxonomy" id="7213"/>
    <lineage>
        <taxon>Eukaryota</taxon>
        <taxon>Metazoa</taxon>
        <taxon>Ecdysozoa</taxon>
        <taxon>Arthropoda</taxon>
        <taxon>Hexapoda</taxon>
        <taxon>Insecta</taxon>
        <taxon>Pterygota</taxon>
        <taxon>Neoptera</taxon>
        <taxon>Endopterygota</taxon>
        <taxon>Diptera</taxon>
        <taxon>Brachycera</taxon>
        <taxon>Muscomorpha</taxon>
        <taxon>Tephritoidea</taxon>
        <taxon>Tephritidae</taxon>
        <taxon>Ceratitis</taxon>
        <taxon>Ceratitis</taxon>
    </lineage>
</organism>
<dbReference type="PANTHER" id="PTHR12411">
    <property type="entry name" value="CYSTEINE PROTEASE FAMILY C1-RELATED"/>
    <property type="match status" value="1"/>
</dbReference>
<dbReference type="PROSITE" id="PS00139">
    <property type="entry name" value="THIOL_PROTEASE_CYS"/>
    <property type="match status" value="1"/>
</dbReference>
<evidence type="ECO:0000256" key="4">
    <source>
        <dbReference type="ARBA" id="ARBA00022807"/>
    </source>
</evidence>
<evidence type="ECO:0000256" key="6">
    <source>
        <dbReference type="ARBA" id="ARBA00023157"/>
    </source>
</evidence>
<name>W8C780_CERCA</name>
<dbReference type="Gene3D" id="3.90.70.10">
    <property type="entry name" value="Cysteine proteinases"/>
    <property type="match status" value="1"/>
</dbReference>
<evidence type="ECO:0000256" key="1">
    <source>
        <dbReference type="ARBA" id="ARBA00008455"/>
    </source>
</evidence>
<dbReference type="InterPro" id="IPR025660">
    <property type="entry name" value="Pept_his_AS"/>
</dbReference>
<evidence type="ECO:0000313" key="11">
    <source>
        <dbReference type="EMBL" id="JAC02772.1"/>
    </source>
</evidence>
<accession>W8C780</accession>
<dbReference type="SUPFAM" id="SSF54001">
    <property type="entry name" value="Cysteine proteinases"/>
    <property type="match status" value="1"/>
</dbReference>
<proteinExistence type="evidence at transcript level"/>
<gene>
    <name evidence="11" type="primary">CATL1</name>
</gene>
<dbReference type="PRINTS" id="PR00705">
    <property type="entry name" value="PAPAIN"/>
</dbReference>
<evidence type="ECO:0000256" key="5">
    <source>
        <dbReference type="ARBA" id="ARBA00023145"/>
    </source>
</evidence>
<feature type="domain" description="Peptidase C1A papain C-terminal" evidence="9">
    <location>
        <begin position="139"/>
        <end position="354"/>
    </location>
</feature>
<feature type="region of interest" description="Disordered" evidence="7">
    <location>
        <begin position="118"/>
        <end position="143"/>
    </location>
</feature>
<evidence type="ECO:0000259" key="10">
    <source>
        <dbReference type="SMART" id="SM00848"/>
    </source>
</evidence>
<dbReference type="InterPro" id="IPR039417">
    <property type="entry name" value="Peptidase_C1A_papain-like"/>
</dbReference>
<keyword evidence="3" id="KW-0378">Hydrolase</keyword>
<keyword evidence="2" id="KW-0645">Protease</keyword>
<dbReference type="InterPro" id="IPR000169">
    <property type="entry name" value="Pept_cys_AS"/>
</dbReference>
<dbReference type="InterPro" id="IPR013201">
    <property type="entry name" value="Prot_inhib_I29"/>
</dbReference>
<keyword evidence="8" id="KW-0732">Signal</keyword>
<dbReference type="SMART" id="SM00848">
    <property type="entry name" value="Inhibitor_I29"/>
    <property type="match status" value="1"/>
</dbReference>
<keyword evidence="4" id="KW-0788">Thiol protease</keyword>
<protein>
    <submittedName>
        <fullName evidence="11">Cathepsin L1</fullName>
    </submittedName>
</protein>
<dbReference type="OrthoDB" id="10253408at2759"/>
<evidence type="ECO:0000256" key="8">
    <source>
        <dbReference type="SAM" id="SignalP"/>
    </source>
</evidence>
<evidence type="ECO:0000256" key="7">
    <source>
        <dbReference type="SAM" id="MobiDB-lite"/>
    </source>
</evidence>
<dbReference type="InterPro" id="IPR013128">
    <property type="entry name" value="Peptidase_C1A"/>
</dbReference>
<keyword evidence="5" id="KW-0865">Zymogen</keyword>
<dbReference type="AlphaFoldDB" id="W8C780"/>
<dbReference type="GO" id="GO:0008234">
    <property type="term" value="F:cysteine-type peptidase activity"/>
    <property type="evidence" value="ECO:0007669"/>
    <property type="project" value="UniProtKB-KW"/>
</dbReference>
<dbReference type="CDD" id="cd02248">
    <property type="entry name" value="Peptidase_C1A"/>
    <property type="match status" value="1"/>
</dbReference>
<dbReference type="FunFam" id="3.90.70.10:FF:000109">
    <property type="entry name" value="Cysteine protease"/>
    <property type="match status" value="1"/>
</dbReference>
<evidence type="ECO:0000256" key="3">
    <source>
        <dbReference type="ARBA" id="ARBA00022801"/>
    </source>
</evidence>
<dbReference type="SMART" id="SM00645">
    <property type="entry name" value="Pept_C1"/>
    <property type="match status" value="1"/>
</dbReference>
<dbReference type="MEROPS" id="C01.A28"/>
<dbReference type="GO" id="GO:0006508">
    <property type="term" value="P:proteolysis"/>
    <property type="evidence" value="ECO:0007669"/>
    <property type="project" value="UniProtKB-KW"/>
</dbReference>
<evidence type="ECO:0000259" key="9">
    <source>
        <dbReference type="SMART" id="SM00645"/>
    </source>
</evidence>
<feature type="compositionally biased region" description="Low complexity" evidence="7">
    <location>
        <begin position="118"/>
        <end position="127"/>
    </location>
</feature>
<sequence>MRFFVATMWLLPLFFAFSTAQRGFNPFGRIPDPVQAAVNTFNSFTNSIPKVDAQSYGDFLAQTGKDLVDSAREAIFLDHKKLVENVNAGSSGFKCVLNAFSDLTKLEFLQRLTGNKKSASGESKASANRQEAVPPTTKVPNAVDWRQKGGVTPVKYQGECGSCWAFATTGAIEGHIFRKTGKLPVLSEQNLIDCGTVDFGLAGCDGGYQEYAFAFIKDEQKGLAPGGSYPYLDKKDTCKYSPASKAAEVKGFAAIKPKDEKTMKEIVGTLGPLACSVNALETLLLYKEGIYDDAECNKGEVNHAVLVVGYGSEKGKDYWIVKNSWDKNWGEDGYFRLPRGSNFCGIAEECSYPLV</sequence>
<comment type="similarity">
    <text evidence="1">Belongs to the peptidase C1 family.</text>
</comment>
<dbReference type="Pfam" id="PF00112">
    <property type="entry name" value="Peptidase_C1"/>
    <property type="match status" value="1"/>
</dbReference>
<dbReference type="InterPro" id="IPR000668">
    <property type="entry name" value="Peptidase_C1A_C"/>
</dbReference>
<keyword evidence="6" id="KW-1015">Disulfide bond</keyword>
<dbReference type="PROSITE" id="PS00639">
    <property type="entry name" value="THIOL_PROTEASE_HIS"/>
    <property type="match status" value="1"/>
</dbReference>
<feature type="chain" id="PRO_5018611743" evidence="8">
    <location>
        <begin position="21"/>
        <end position="355"/>
    </location>
</feature>
<dbReference type="InterPro" id="IPR038765">
    <property type="entry name" value="Papain-like_cys_pep_sf"/>
</dbReference>
<dbReference type="Pfam" id="PF08246">
    <property type="entry name" value="Inhibitor_I29"/>
    <property type="match status" value="1"/>
</dbReference>
<dbReference type="InterPro" id="IPR025661">
    <property type="entry name" value="Pept_asp_AS"/>
</dbReference>
<feature type="signal peptide" evidence="8">
    <location>
        <begin position="1"/>
        <end position="20"/>
    </location>
</feature>
<reference evidence="11" key="1">
    <citation type="submission" date="2013-07" db="EMBL/GenBank/DDBJ databases">
        <authorList>
            <person name="Geib S."/>
        </authorList>
    </citation>
    <scope>NUCLEOTIDE SEQUENCE</scope>
</reference>
<dbReference type="PROSITE" id="PS00640">
    <property type="entry name" value="THIOL_PROTEASE_ASN"/>
    <property type="match status" value="1"/>
</dbReference>